<proteinExistence type="predicted"/>
<evidence type="ECO:0000313" key="2">
    <source>
        <dbReference type="Proteomes" id="UP001229244"/>
    </source>
</evidence>
<accession>A0AAE3VKU2</accession>
<dbReference type="Proteomes" id="UP001229244">
    <property type="component" value="Unassembled WGS sequence"/>
</dbReference>
<dbReference type="InterPro" id="IPR011008">
    <property type="entry name" value="Dimeric_a/b-barrel"/>
</dbReference>
<comment type="caution">
    <text evidence="1">The sequence shown here is derived from an EMBL/GenBank/DDBJ whole genome shotgun (WGS) entry which is preliminary data.</text>
</comment>
<name>A0AAE3VKU2_9HYPH</name>
<gene>
    <name evidence="1" type="ORF">J2S73_000287</name>
</gene>
<dbReference type="InterPro" id="IPR009799">
    <property type="entry name" value="EthD_dom"/>
</dbReference>
<dbReference type="EMBL" id="JAUSUL010000001">
    <property type="protein sequence ID" value="MDQ0313850.1"/>
    <property type="molecule type" value="Genomic_DNA"/>
</dbReference>
<dbReference type="Gene3D" id="3.30.70.100">
    <property type="match status" value="1"/>
</dbReference>
<evidence type="ECO:0000313" key="1">
    <source>
        <dbReference type="EMBL" id="MDQ0313850.1"/>
    </source>
</evidence>
<dbReference type="RefSeq" id="WP_306883642.1">
    <property type="nucleotide sequence ID" value="NZ_JAUSUL010000001.1"/>
</dbReference>
<organism evidence="1 2">
    <name type="scientific">Amorphus orientalis</name>
    <dbReference type="NCBI Taxonomy" id="649198"/>
    <lineage>
        <taxon>Bacteria</taxon>
        <taxon>Pseudomonadati</taxon>
        <taxon>Pseudomonadota</taxon>
        <taxon>Alphaproteobacteria</taxon>
        <taxon>Hyphomicrobiales</taxon>
        <taxon>Amorphaceae</taxon>
        <taxon>Amorphus</taxon>
    </lineage>
</organism>
<dbReference type="NCBIfam" id="TIGR02118">
    <property type="entry name" value="EthD family reductase"/>
    <property type="match status" value="1"/>
</dbReference>
<dbReference type="GO" id="GO:0016491">
    <property type="term" value="F:oxidoreductase activity"/>
    <property type="evidence" value="ECO:0007669"/>
    <property type="project" value="InterPro"/>
</dbReference>
<protein>
    <submittedName>
        <fullName evidence="1">Uncharacterized protein (TIGR02118 family)</fullName>
    </submittedName>
</protein>
<sequence length="231" mass="25444">MEWTYEVAVTSATETSDALERWFRAGPLAALAGLDGFRHVDLYVPAEGESADPYNHDKAGPALLLQIVFATREALIDAVRSFRIAAAFGSLPDGATATGTAFERRLYPVADGTEPARLEAPFSYVVRYQRPAEDEAAFIQNYISTHPVTQAKLPGIRAIACYLPLGEAEPGGPFDDPDYMIGNEVAFDDIAAFNVAMKSPVREELRDHYRYFPAFSGANTHYPMTRQRLFG</sequence>
<keyword evidence="2" id="KW-1185">Reference proteome</keyword>
<reference evidence="1" key="1">
    <citation type="submission" date="2023-07" db="EMBL/GenBank/DDBJ databases">
        <title>Genomic Encyclopedia of Type Strains, Phase IV (KMG-IV): sequencing the most valuable type-strain genomes for metagenomic binning, comparative biology and taxonomic classification.</title>
        <authorList>
            <person name="Goeker M."/>
        </authorList>
    </citation>
    <scope>NUCLEOTIDE SEQUENCE</scope>
    <source>
        <strain evidence="1">DSM 21202</strain>
    </source>
</reference>
<dbReference type="SUPFAM" id="SSF54909">
    <property type="entry name" value="Dimeric alpha+beta barrel"/>
    <property type="match status" value="1"/>
</dbReference>
<dbReference type="AlphaFoldDB" id="A0AAE3VKU2"/>